<comment type="similarity">
    <text evidence="8">Belongs to the class I-like SAM-binding methyltransferase superfamily. RNA methyltransferase RlmE family. SPB1 subfamily.</text>
</comment>
<feature type="domain" description="Ribosomal RNA methyltransferase FtsJ" evidence="10">
    <location>
        <begin position="21"/>
        <end position="197"/>
    </location>
</feature>
<evidence type="ECO:0000256" key="1">
    <source>
        <dbReference type="ARBA" id="ARBA00004604"/>
    </source>
</evidence>
<dbReference type="EMBL" id="GL732533">
    <property type="protein sequence ID" value="EFX85025.1"/>
    <property type="molecule type" value="Genomic_DNA"/>
</dbReference>
<dbReference type="InParanoid" id="E9G6A2"/>
<dbReference type="PANTHER" id="PTHR10920">
    <property type="entry name" value="RIBOSOMAL RNA METHYLTRANSFERASE"/>
    <property type="match status" value="1"/>
</dbReference>
<dbReference type="GO" id="GO:0030687">
    <property type="term" value="C:preribosome, large subunit precursor"/>
    <property type="evidence" value="ECO:0000318"/>
    <property type="project" value="GO_Central"/>
</dbReference>
<feature type="compositionally biased region" description="Acidic residues" evidence="9">
    <location>
        <begin position="476"/>
        <end position="493"/>
    </location>
</feature>
<dbReference type="OMA" id="QRKDKYY"/>
<keyword evidence="5 8" id="KW-0808">Transferase</keyword>
<feature type="active site" description="Proton acceptor" evidence="8">
    <location>
        <position position="154"/>
    </location>
</feature>
<dbReference type="STRING" id="6669.E9G6A2"/>
<evidence type="ECO:0000259" key="12">
    <source>
        <dbReference type="Pfam" id="PF11861"/>
    </source>
</evidence>
<dbReference type="GO" id="GO:0000463">
    <property type="term" value="P:maturation of LSU-rRNA from tricistronic rRNA transcript (SSU-rRNA, 5.8S rRNA, LSU-rRNA)"/>
    <property type="evidence" value="ECO:0000318"/>
    <property type="project" value="GO_Central"/>
</dbReference>
<keyword evidence="3 8" id="KW-0698">rRNA processing</keyword>
<evidence type="ECO:0000256" key="8">
    <source>
        <dbReference type="HAMAP-Rule" id="MF_03163"/>
    </source>
</evidence>
<dbReference type="HOGENOM" id="CLU_009422_8_1_1"/>
<dbReference type="Pfam" id="PF11861">
    <property type="entry name" value="DUF3381"/>
    <property type="match status" value="1"/>
</dbReference>
<sequence>MGKKGKARQDKFYHLAKETGYRSRAAFKLLQLNRKFEFLEKSRVVIDLCAAPGSWMQVAKQHMPVSSLIIGIDLFPMKPIQGCLTLQEDITTEKCYQSLKKELTTWKADVVLHDGAPNVGQNWIYDAFIQNQLVLSALKLATEFLVKGGWFVTKIFRSKDYNSLMWVLRQLFKRVHSTKPHASRMESAEIFVICQGYRAPDKLDPKFLDPKHVFQEVENISNTVMGLQAHEKSKPKAGGYEEGITSLHKSAQISDFVHKENFVDILNNATVLNMNDPEIANHPLTTIEIKECCKDIKVLGRKDLKALLGWRKAIQKSLDDKAEQLKLEENASIEKPVPMEEDACSDDEEDLSQVERQIKELEDAKVQDAKRKKKKLMNERRKLQEKMRLKMVIPGDGGPSVLEAKPLFALDQIKTDQACIFNRFNNQTELNQIADQEADELAEEPREKPAPFPKKAKYDKETFQLDSKGRYRREEDSDEELIFDSDDEYESDVPQDSLGLDNATDESDGESKKQPKKVRFTEAIKAATKAVAVDERKHPLLTDLEDDDSALKKKKKADKWFMKSAFQDIDDEEDEDIELDSMVREHPLQRRGAVTTEDFTDDEADEDSDEEVHVSDKVGKKPPPNKFDSDQDSDNDSSDDDDSDDSDESNLANGEDLDEGLPAAGGQVRGKKRSLTAEALALGSMIIQSRKARRDISDDGWNRYAFNDENLPDWFEADERRHSHKELPITKEVVQQYKDKMKEINVRPIKKVVEAKARKKRRTMRRMEKARKKADTISETMGMSDYDKAQQIRHIHKKAKQEKKKEVTYVVAKKHQAGKKAHRPAGVKGQFKVVDRRMKKDDKKRKATERRKGKKARTPKK</sequence>
<dbReference type="Pfam" id="PF07780">
    <property type="entry name" value="Spb1_C"/>
    <property type="match status" value="1"/>
</dbReference>
<dbReference type="GO" id="GO:0016435">
    <property type="term" value="F:rRNA (guanine) methyltransferase activity"/>
    <property type="evidence" value="ECO:0000318"/>
    <property type="project" value="GO_Central"/>
</dbReference>
<comment type="function">
    <text evidence="8">Probable methyltransferase involved in the maturation of rRNA and in the biogenesis of ribosomal subunits.</text>
</comment>
<dbReference type="GO" id="GO:0000466">
    <property type="term" value="P:maturation of 5.8S rRNA from tricistronic rRNA transcript (SSU-rRNA, 5.8S rRNA, LSU-rRNA)"/>
    <property type="evidence" value="ECO:0000318"/>
    <property type="project" value="GO_Central"/>
</dbReference>
<dbReference type="Proteomes" id="UP000000305">
    <property type="component" value="Unassembled WGS sequence"/>
</dbReference>
<evidence type="ECO:0000256" key="7">
    <source>
        <dbReference type="ARBA" id="ARBA00023242"/>
    </source>
</evidence>
<comment type="subcellular location">
    <subcellularLocation>
        <location evidence="1 8">Nucleus</location>
        <location evidence="1 8">Nucleolus</location>
    </subcellularLocation>
</comment>
<dbReference type="InterPro" id="IPR015507">
    <property type="entry name" value="rRNA-MeTfrase_E"/>
</dbReference>
<dbReference type="GO" id="GO:0008650">
    <property type="term" value="F:rRNA (uridine-2'-O-)-methyltransferase activity"/>
    <property type="evidence" value="ECO:0000318"/>
    <property type="project" value="GO_Central"/>
</dbReference>
<dbReference type="KEGG" id="dpx:DAPPUDRAFT_300798"/>
<feature type="compositionally biased region" description="Acidic residues" evidence="9">
    <location>
        <begin position="598"/>
        <end position="610"/>
    </location>
</feature>
<evidence type="ECO:0000259" key="11">
    <source>
        <dbReference type="Pfam" id="PF07780"/>
    </source>
</evidence>
<feature type="region of interest" description="Disordered" evidence="9">
    <location>
        <begin position="435"/>
        <end position="519"/>
    </location>
</feature>
<feature type="compositionally biased region" description="Acidic residues" evidence="9">
    <location>
        <begin position="630"/>
        <end position="648"/>
    </location>
</feature>
<feature type="region of interest" description="Disordered" evidence="9">
    <location>
        <begin position="536"/>
        <end position="673"/>
    </location>
</feature>
<feature type="binding site" evidence="8">
    <location>
        <position position="89"/>
    </location>
    <ligand>
        <name>S-adenosyl-L-methionine</name>
        <dbReference type="ChEBI" id="CHEBI:59789"/>
    </ligand>
</feature>
<proteinExistence type="inferred from homology"/>
<evidence type="ECO:0000256" key="6">
    <source>
        <dbReference type="ARBA" id="ARBA00022691"/>
    </source>
</evidence>
<dbReference type="InterPro" id="IPR024576">
    <property type="entry name" value="rRNA_MeTfrase_Spb1_DUF3381"/>
</dbReference>
<feature type="compositionally biased region" description="Acidic residues" evidence="9">
    <location>
        <begin position="568"/>
        <end position="579"/>
    </location>
</feature>
<evidence type="ECO:0000313" key="13">
    <source>
        <dbReference type="EMBL" id="EFX85025.1"/>
    </source>
</evidence>
<dbReference type="PANTHER" id="PTHR10920:SF13">
    <property type="entry name" value="PRE-RRNA 2'-O-RIBOSE RNA METHYLTRANSFERASE FTSJ3"/>
    <property type="match status" value="1"/>
</dbReference>
<dbReference type="AlphaFoldDB" id="E9G6A2"/>
<keyword evidence="14" id="KW-1185">Reference proteome</keyword>
<dbReference type="HAMAP" id="MF_03163">
    <property type="entry name" value="RNA_methyltr_E_SPB1"/>
    <property type="match status" value="1"/>
</dbReference>
<dbReference type="OrthoDB" id="1287559at2759"/>
<evidence type="ECO:0000256" key="5">
    <source>
        <dbReference type="ARBA" id="ARBA00022679"/>
    </source>
</evidence>
<keyword evidence="6 8" id="KW-0949">S-adenosyl-L-methionine</keyword>
<feature type="binding site" evidence="8">
    <location>
        <position position="114"/>
    </location>
    <ligand>
        <name>S-adenosyl-L-methionine</name>
        <dbReference type="ChEBI" id="CHEBI:59789"/>
    </ligand>
</feature>
<dbReference type="InterPro" id="IPR028589">
    <property type="entry name" value="SPB1-like"/>
</dbReference>
<dbReference type="SUPFAM" id="SSF53335">
    <property type="entry name" value="S-adenosyl-L-methionine-dependent methyltransferases"/>
    <property type="match status" value="1"/>
</dbReference>
<keyword evidence="2 8" id="KW-0690">Ribosome biogenesis</keyword>
<keyword evidence="7 8" id="KW-0539">Nucleus</keyword>
<feature type="binding site" evidence="8">
    <location>
        <position position="55"/>
    </location>
    <ligand>
        <name>S-adenosyl-L-methionine</name>
        <dbReference type="ChEBI" id="CHEBI:59789"/>
    </ligand>
</feature>
<dbReference type="InterPro" id="IPR012920">
    <property type="entry name" value="rRNA_MeTfrase_SPB1-like_C"/>
</dbReference>
<feature type="compositionally biased region" description="Basic residues" evidence="9">
    <location>
        <begin position="757"/>
        <end position="772"/>
    </location>
</feature>
<dbReference type="Gene3D" id="3.40.50.150">
    <property type="entry name" value="Vaccinia Virus protein VP39"/>
    <property type="match status" value="1"/>
</dbReference>
<dbReference type="Pfam" id="PF01728">
    <property type="entry name" value="FtsJ"/>
    <property type="match status" value="1"/>
</dbReference>
<accession>E9G6A2</accession>
<feature type="domain" description="Ribosomal RNA methyltransferase SPB1-like C-terminal" evidence="11">
    <location>
        <begin position="633"/>
        <end position="849"/>
    </location>
</feature>
<evidence type="ECO:0000259" key="10">
    <source>
        <dbReference type="Pfam" id="PF01728"/>
    </source>
</evidence>
<feature type="binding site" evidence="8">
    <location>
        <position position="53"/>
    </location>
    <ligand>
        <name>S-adenosyl-L-methionine</name>
        <dbReference type="ChEBI" id="CHEBI:59789"/>
    </ligand>
</feature>
<dbReference type="GO" id="GO:0005730">
    <property type="term" value="C:nucleolus"/>
    <property type="evidence" value="ECO:0000318"/>
    <property type="project" value="GO_Central"/>
</dbReference>
<dbReference type="InterPro" id="IPR002877">
    <property type="entry name" value="RNA_MeTrfase_FtsJ_dom"/>
</dbReference>
<feature type="compositionally biased region" description="Basic residues" evidence="9">
    <location>
        <begin position="842"/>
        <end position="861"/>
    </location>
</feature>
<feature type="compositionally biased region" description="Basic and acidic residues" evidence="9">
    <location>
        <begin position="456"/>
        <end position="475"/>
    </location>
</feature>
<gene>
    <name evidence="13" type="ORF">DAPPUDRAFT_300798</name>
</gene>
<keyword evidence="4 8" id="KW-0489">Methyltransferase</keyword>
<evidence type="ECO:0000313" key="14">
    <source>
        <dbReference type="Proteomes" id="UP000000305"/>
    </source>
</evidence>
<dbReference type="FunCoup" id="E9G6A2">
    <property type="interactions" value="1829"/>
</dbReference>
<feature type="domain" description="DUF3381" evidence="12">
    <location>
        <begin position="231"/>
        <end position="386"/>
    </location>
</feature>
<evidence type="ECO:0000256" key="2">
    <source>
        <dbReference type="ARBA" id="ARBA00022517"/>
    </source>
</evidence>
<dbReference type="InterPro" id="IPR050082">
    <property type="entry name" value="RNA_methyltr_RlmE"/>
</dbReference>
<feature type="binding site" evidence="8">
    <location>
        <position position="73"/>
    </location>
    <ligand>
        <name>S-adenosyl-L-methionine</name>
        <dbReference type="ChEBI" id="CHEBI:59789"/>
    </ligand>
</feature>
<feature type="region of interest" description="Disordered" evidence="9">
    <location>
        <begin position="814"/>
        <end position="861"/>
    </location>
</feature>
<feature type="region of interest" description="Disordered" evidence="9">
    <location>
        <begin position="756"/>
        <end position="775"/>
    </location>
</feature>
<dbReference type="EC" id="2.1.1.-" evidence="8"/>
<evidence type="ECO:0000256" key="3">
    <source>
        <dbReference type="ARBA" id="ARBA00022552"/>
    </source>
</evidence>
<dbReference type="HAMAP" id="MF_01547">
    <property type="entry name" value="RNA_methyltr_E"/>
    <property type="match status" value="1"/>
</dbReference>
<comment type="catalytic activity">
    <reaction evidence="8">
        <text>a ribonucleotide in rRNA + S-adenosyl-L-methionine = a 2'-O-methylribonucleotide in rRNA + S-adenosyl-L-homocysteine + H(+)</text>
        <dbReference type="Rhea" id="RHEA:48628"/>
        <dbReference type="Rhea" id="RHEA-COMP:12164"/>
        <dbReference type="Rhea" id="RHEA-COMP:12165"/>
        <dbReference type="ChEBI" id="CHEBI:15378"/>
        <dbReference type="ChEBI" id="CHEBI:57856"/>
        <dbReference type="ChEBI" id="CHEBI:59789"/>
        <dbReference type="ChEBI" id="CHEBI:90675"/>
        <dbReference type="ChEBI" id="CHEBI:90676"/>
    </reaction>
</comment>
<dbReference type="InterPro" id="IPR029063">
    <property type="entry name" value="SAM-dependent_MTases_sf"/>
</dbReference>
<organism evidence="13 14">
    <name type="scientific">Daphnia pulex</name>
    <name type="common">Water flea</name>
    <dbReference type="NCBI Taxonomy" id="6669"/>
    <lineage>
        <taxon>Eukaryota</taxon>
        <taxon>Metazoa</taxon>
        <taxon>Ecdysozoa</taxon>
        <taxon>Arthropoda</taxon>
        <taxon>Crustacea</taxon>
        <taxon>Branchiopoda</taxon>
        <taxon>Diplostraca</taxon>
        <taxon>Cladocera</taxon>
        <taxon>Anomopoda</taxon>
        <taxon>Daphniidae</taxon>
        <taxon>Daphnia</taxon>
    </lineage>
</organism>
<feature type="compositionally biased region" description="Basic residues" evidence="9">
    <location>
        <begin position="814"/>
        <end position="825"/>
    </location>
</feature>
<dbReference type="PhylomeDB" id="E9G6A2"/>
<keyword evidence="8" id="KW-0175">Coiled coil</keyword>
<feature type="coiled-coil region" evidence="8">
    <location>
        <begin position="344"/>
        <end position="389"/>
    </location>
</feature>
<protein>
    <recommendedName>
        <fullName evidence="8">Putative rRNA methyltransferase</fullName>
        <ecNumber evidence="8">2.1.1.-</ecNumber>
    </recommendedName>
    <alternativeName>
        <fullName evidence="8">2'-O-ribose RNA methyltransferase SPB1 homolog</fullName>
    </alternativeName>
</protein>
<dbReference type="FunFam" id="3.40.50.150:FF:000004">
    <property type="entry name" value="AdoMet-dependent rRNA methyltransferase SPB1"/>
    <property type="match status" value="1"/>
</dbReference>
<reference evidence="13 14" key="1">
    <citation type="journal article" date="2011" name="Science">
        <title>The ecoresponsive genome of Daphnia pulex.</title>
        <authorList>
            <person name="Colbourne J.K."/>
            <person name="Pfrender M.E."/>
            <person name="Gilbert D."/>
            <person name="Thomas W.K."/>
            <person name="Tucker A."/>
            <person name="Oakley T.H."/>
            <person name="Tokishita S."/>
            <person name="Aerts A."/>
            <person name="Arnold G.J."/>
            <person name="Basu M.K."/>
            <person name="Bauer D.J."/>
            <person name="Caceres C.E."/>
            <person name="Carmel L."/>
            <person name="Casola C."/>
            <person name="Choi J.H."/>
            <person name="Detter J.C."/>
            <person name="Dong Q."/>
            <person name="Dusheyko S."/>
            <person name="Eads B.D."/>
            <person name="Frohlich T."/>
            <person name="Geiler-Samerotte K.A."/>
            <person name="Gerlach D."/>
            <person name="Hatcher P."/>
            <person name="Jogdeo S."/>
            <person name="Krijgsveld J."/>
            <person name="Kriventseva E.V."/>
            <person name="Kultz D."/>
            <person name="Laforsch C."/>
            <person name="Lindquist E."/>
            <person name="Lopez J."/>
            <person name="Manak J.R."/>
            <person name="Muller J."/>
            <person name="Pangilinan J."/>
            <person name="Patwardhan R.P."/>
            <person name="Pitluck S."/>
            <person name="Pritham E.J."/>
            <person name="Rechtsteiner A."/>
            <person name="Rho M."/>
            <person name="Rogozin I.B."/>
            <person name="Sakarya O."/>
            <person name="Salamov A."/>
            <person name="Schaack S."/>
            <person name="Shapiro H."/>
            <person name="Shiga Y."/>
            <person name="Skalitzky C."/>
            <person name="Smith Z."/>
            <person name="Souvorov A."/>
            <person name="Sung W."/>
            <person name="Tang Z."/>
            <person name="Tsuchiya D."/>
            <person name="Tu H."/>
            <person name="Vos H."/>
            <person name="Wang M."/>
            <person name="Wolf Y.I."/>
            <person name="Yamagata H."/>
            <person name="Yamada T."/>
            <person name="Ye Y."/>
            <person name="Shaw J.R."/>
            <person name="Andrews J."/>
            <person name="Crease T.J."/>
            <person name="Tang H."/>
            <person name="Lucas S.M."/>
            <person name="Robertson H.M."/>
            <person name="Bork P."/>
            <person name="Koonin E.V."/>
            <person name="Zdobnov E.M."/>
            <person name="Grigoriev I.V."/>
            <person name="Lynch M."/>
            <person name="Boore J.L."/>
        </authorList>
    </citation>
    <scope>NUCLEOTIDE SEQUENCE [LARGE SCALE GENOMIC DNA]</scope>
</reference>
<evidence type="ECO:0000256" key="9">
    <source>
        <dbReference type="SAM" id="MobiDB-lite"/>
    </source>
</evidence>
<name>E9G6A2_DAPPU</name>
<dbReference type="GO" id="GO:0031167">
    <property type="term" value="P:rRNA methylation"/>
    <property type="evidence" value="ECO:0000318"/>
    <property type="project" value="GO_Central"/>
</dbReference>
<dbReference type="eggNOG" id="KOG1098">
    <property type="taxonomic scope" value="Eukaryota"/>
</dbReference>
<evidence type="ECO:0000256" key="4">
    <source>
        <dbReference type="ARBA" id="ARBA00022603"/>
    </source>
</evidence>